<evidence type="ECO:0000256" key="5">
    <source>
        <dbReference type="ARBA" id="ARBA00022898"/>
    </source>
</evidence>
<dbReference type="AlphaFoldDB" id="A0A4V3XIA0"/>
<evidence type="ECO:0000313" key="7">
    <source>
        <dbReference type="EMBL" id="THH28413.1"/>
    </source>
</evidence>
<comment type="similarity">
    <text evidence="2">Belongs to the class-I pyridoxal-phosphate-dependent aminotransferase family.</text>
</comment>
<dbReference type="InterPro" id="IPR004839">
    <property type="entry name" value="Aminotransferase_I/II_large"/>
</dbReference>
<dbReference type="InterPro" id="IPR015421">
    <property type="entry name" value="PyrdxlP-dep_Trfase_major"/>
</dbReference>
<reference evidence="7 8" key="1">
    <citation type="submission" date="2019-02" db="EMBL/GenBank/DDBJ databases">
        <title>Genome sequencing of the rare red list fungi Antrodiella citrinella (Flaviporus citrinellus).</title>
        <authorList>
            <person name="Buettner E."/>
            <person name="Kellner H."/>
        </authorList>
    </citation>
    <scope>NUCLEOTIDE SEQUENCE [LARGE SCALE GENOMIC DNA]</scope>
    <source>
        <strain evidence="7 8">DSM 108506</strain>
    </source>
</reference>
<feature type="domain" description="Aminotransferase class I/classII large" evidence="6">
    <location>
        <begin position="113"/>
        <end position="254"/>
    </location>
</feature>
<comment type="caution">
    <text evidence="7">The sequence shown here is derived from an EMBL/GenBank/DDBJ whole genome shotgun (WGS) entry which is preliminary data.</text>
</comment>
<evidence type="ECO:0000256" key="3">
    <source>
        <dbReference type="ARBA" id="ARBA00022576"/>
    </source>
</evidence>
<dbReference type="Proteomes" id="UP000308730">
    <property type="component" value="Unassembled WGS sequence"/>
</dbReference>
<comment type="cofactor">
    <cofactor evidence="1">
        <name>pyridoxal 5'-phosphate</name>
        <dbReference type="ChEBI" id="CHEBI:597326"/>
    </cofactor>
</comment>
<name>A0A4V3XIA0_9APHY</name>
<evidence type="ECO:0000313" key="8">
    <source>
        <dbReference type="Proteomes" id="UP000308730"/>
    </source>
</evidence>
<dbReference type="EMBL" id="SGPM01000180">
    <property type="protein sequence ID" value="THH28413.1"/>
    <property type="molecule type" value="Genomic_DNA"/>
</dbReference>
<keyword evidence="3" id="KW-0032">Aminotransferase</keyword>
<dbReference type="GO" id="GO:0030170">
    <property type="term" value="F:pyridoxal phosphate binding"/>
    <property type="evidence" value="ECO:0007669"/>
    <property type="project" value="InterPro"/>
</dbReference>
<dbReference type="Gene3D" id="3.40.640.10">
    <property type="entry name" value="Type I PLP-dependent aspartate aminotransferase-like (Major domain)"/>
    <property type="match status" value="1"/>
</dbReference>
<accession>A0A4V3XIA0</accession>
<keyword evidence="4" id="KW-0808">Transferase</keyword>
<dbReference type="InterPro" id="IPR050859">
    <property type="entry name" value="Class-I_PLP-dep_aminotransf"/>
</dbReference>
<evidence type="ECO:0000259" key="6">
    <source>
        <dbReference type="Pfam" id="PF00155"/>
    </source>
</evidence>
<dbReference type="SUPFAM" id="SSF53383">
    <property type="entry name" value="PLP-dependent transferases"/>
    <property type="match status" value="1"/>
</dbReference>
<proteinExistence type="inferred from homology"/>
<dbReference type="CDD" id="cd00609">
    <property type="entry name" value="AAT_like"/>
    <property type="match status" value="1"/>
</dbReference>
<evidence type="ECO:0000256" key="2">
    <source>
        <dbReference type="ARBA" id="ARBA00007441"/>
    </source>
</evidence>
<keyword evidence="8" id="KW-1185">Reference proteome</keyword>
<dbReference type="OrthoDB" id="691673at2759"/>
<organism evidence="7 8">
    <name type="scientific">Antrodiella citrinella</name>
    <dbReference type="NCBI Taxonomy" id="2447956"/>
    <lineage>
        <taxon>Eukaryota</taxon>
        <taxon>Fungi</taxon>
        <taxon>Dikarya</taxon>
        <taxon>Basidiomycota</taxon>
        <taxon>Agaricomycotina</taxon>
        <taxon>Agaricomycetes</taxon>
        <taxon>Polyporales</taxon>
        <taxon>Steccherinaceae</taxon>
        <taxon>Antrodiella</taxon>
    </lineage>
</organism>
<protein>
    <recommendedName>
        <fullName evidence="6">Aminotransferase class I/classII large domain-containing protein</fullName>
    </recommendedName>
</protein>
<dbReference type="GO" id="GO:1901605">
    <property type="term" value="P:alpha-amino acid metabolic process"/>
    <property type="evidence" value="ECO:0007669"/>
    <property type="project" value="TreeGrafter"/>
</dbReference>
<dbReference type="Pfam" id="PF00155">
    <property type="entry name" value="Aminotran_1_2"/>
    <property type="match status" value="1"/>
</dbReference>
<dbReference type="GO" id="GO:0008483">
    <property type="term" value="F:transaminase activity"/>
    <property type="evidence" value="ECO:0007669"/>
    <property type="project" value="UniProtKB-KW"/>
</dbReference>
<keyword evidence="5" id="KW-0663">Pyridoxal phosphate</keyword>
<gene>
    <name evidence="7" type="ORF">EUX98_g5776</name>
</gene>
<dbReference type="PANTHER" id="PTHR42790:SF1">
    <property type="entry name" value="AROMATIC AMINO ACID AMINOTRANSFERASE, HYPOTHETICAL (EUROFUNG)"/>
    <property type="match status" value="1"/>
</dbReference>
<evidence type="ECO:0000256" key="4">
    <source>
        <dbReference type="ARBA" id="ARBA00022679"/>
    </source>
</evidence>
<dbReference type="PANTHER" id="PTHR42790">
    <property type="entry name" value="AMINOTRANSFERASE"/>
    <property type="match status" value="1"/>
</dbReference>
<dbReference type="InterPro" id="IPR015424">
    <property type="entry name" value="PyrdxlP-dep_Trfase"/>
</dbReference>
<sequence length="544" mass="60276">MSEKLTEAVDLSHHISDLAKARQPSPLKSLSKYVGTPGLITLAGGMPHPDYFPFADIGANALAHDSYSADEVQRASGFSWIWSLFGAKPKTIQLTVPKYPTTPDQVNLAVALQYGQAIGLPQLQAFIKEFSTKVYSPAYSNWTNLIHTGNTDGLTRAFLTLLNPGDVLLTEEWTYPSALASAQPIGCKAVPVAMDGQGMKSDALEKILSEWDEQGRGAKRPRVMYTIPIGQNPGGTTMSISRKQEIYDLCVKYGQSATLFITSNTETQSELDVIIVEDDPYYFLQMKEYKLQSERATASSSKHDGAEFIASLAPTYLKIDVQGRVIRLDTFSKTIAPGSRLGFFTCNPLFAERLERQGETSTQAPCGFGQSLITQLLTTWGYEGYVRWLHGLAIQYEIRRNYLLDSLSEEFHMRKSLGTKGVWEGLEIFEAYAKPDGSEKFGYGNKLFSIVPPTSGMFLWIKLHFDDIPRFQPGDEETLEMQLFAKFATAGVLVAPGWFFAADGVNPPEPGAGHFRVAFSNADLITFKKAVTIFGEVIRDFHKQ</sequence>
<evidence type="ECO:0000256" key="1">
    <source>
        <dbReference type="ARBA" id="ARBA00001933"/>
    </source>
</evidence>